<keyword evidence="2" id="KW-1185">Reference proteome</keyword>
<proteinExistence type="predicted"/>
<name>A0ABY1TZB2_XANCH</name>
<evidence type="ECO:0000313" key="2">
    <source>
        <dbReference type="Proteomes" id="UP000234181"/>
    </source>
</evidence>
<evidence type="ECO:0000313" key="1">
    <source>
        <dbReference type="EMBL" id="SON90398.1"/>
    </source>
</evidence>
<dbReference type="EMBL" id="OCYT01000160">
    <property type="protein sequence ID" value="SON90398.1"/>
    <property type="molecule type" value="Genomic_DNA"/>
</dbReference>
<protein>
    <submittedName>
        <fullName evidence="1">Uncharacterized protein</fullName>
    </submittedName>
</protein>
<reference evidence="1 2" key="1">
    <citation type="submission" date="2017-10" db="EMBL/GenBank/DDBJ databases">
        <authorList>
            <person name="Regsiter A."/>
            <person name="William W."/>
        </authorList>
    </citation>
    <scope>NUCLEOTIDE SEQUENCE [LARGE SCALE GENOMIC DNA]</scope>
    <source>
        <strain evidence="1 2">CFBP6984</strain>
    </source>
</reference>
<comment type="caution">
    <text evidence="1">The sequence shown here is derived from an EMBL/GenBank/DDBJ whole genome shotgun (WGS) entry which is preliminary data.</text>
</comment>
<organism evidence="1 2">
    <name type="scientific">Xanthomonas campestris pv. phaseoli</name>
    <dbReference type="NCBI Taxonomy" id="317013"/>
    <lineage>
        <taxon>Bacteria</taxon>
        <taxon>Pseudomonadati</taxon>
        <taxon>Pseudomonadota</taxon>
        <taxon>Gammaproteobacteria</taxon>
        <taxon>Lysobacterales</taxon>
        <taxon>Lysobacteraceae</taxon>
        <taxon>Xanthomonas</taxon>
    </lineage>
</organism>
<dbReference type="Proteomes" id="UP000234181">
    <property type="component" value="Unassembled WGS sequence"/>
</dbReference>
<accession>A0ABY1TZB2</accession>
<gene>
    <name evidence="1" type="ORF">XAP6984_990093</name>
</gene>
<sequence>MVARAAAKGASRRCAWCVELNGTVLEVLHPGSGSGHEEAYSVMPYRSPRRSWDWLRWIGRDIRGAGKCIIRTTRWLVGLRATVKVRG</sequence>